<comment type="caution">
    <text evidence="1">The sequence shown here is derived from an EMBL/GenBank/DDBJ whole genome shotgun (WGS) entry which is preliminary data.</text>
</comment>
<evidence type="ECO:0000313" key="1">
    <source>
        <dbReference type="EMBL" id="KAJ4728559.1"/>
    </source>
</evidence>
<dbReference type="EMBL" id="CM051394">
    <property type="protein sequence ID" value="KAJ4728559.1"/>
    <property type="molecule type" value="Genomic_DNA"/>
</dbReference>
<name>A0ACC1YYW6_MELAZ</name>
<keyword evidence="2" id="KW-1185">Reference proteome</keyword>
<sequence length="112" mass="12790">MLPTSSEGALIHCKTTVFRFHRFSYFTCYLCMLWRWRCKVESQLIKSGSDQVSLVVWCPHLQMKIRSAQGRLAPLCSDENTIATIVDMGSSKVRAEETLTRVKTNSVEIAME</sequence>
<reference evidence="1 2" key="1">
    <citation type="journal article" date="2023" name="Science">
        <title>Complex scaffold remodeling in plant triterpene biosynthesis.</title>
        <authorList>
            <person name="De La Pena R."/>
            <person name="Hodgson H."/>
            <person name="Liu J.C."/>
            <person name="Stephenson M.J."/>
            <person name="Martin A.C."/>
            <person name="Owen C."/>
            <person name="Harkess A."/>
            <person name="Leebens-Mack J."/>
            <person name="Jimenez L.E."/>
            <person name="Osbourn A."/>
            <person name="Sattely E.S."/>
        </authorList>
    </citation>
    <scope>NUCLEOTIDE SEQUENCE [LARGE SCALE GENOMIC DNA]</scope>
    <source>
        <strain evidence="2">cv. JPN11</strain>
        <tissue evidence="1">Leaf</tissue>
    </source>
</reference>
<accession>A0ACC1YYW6</accession>
<proteinExistence type="predicted"/>
<dbReference type="Proteomes" id="UP001164539">
    <property type="component" value="Chromosome 1"/>
</dbReference>
<protein>
    <submittedName>
        <fullName evidence="1">E3 ubiquitin-protein ligase UPL1-like protein</fullName>
    </submittedName>
</protein>
<evidence type="ECO:0000313" key="2">
    <source>
        <dbReference type="Proteomes" id="UP001164539"/>
    </source>
</evidence>
<gene>
    <name evidence="1" type="ORF">OWV82_001469</name>
</gene>
<organism evidence="1 2">
    <name type="scientific">Melia azedarach</name>
    <name type="common">Chinaberry tree</name>
    <dbReference type="NCBI Taxonomy" id="155640"/>
    <lineage>
        <taxon>Eukaryota</taxon>
        <taxon>Viridiplantae</taxon>
        <taxon>Streptophyta</taxon>
        <taxon>Embryophyta</taxon>
        <taxon>Tracheophyta</taxon>
        <taxon>Spermatophyta</taxon>
        <taxon>Magnoliopsida</taxon>
        <taxon>eudicotyledons</taxon>
        <taxon>Gunneridae</taxon>
        <taxon>Pentapetalae</taxon>
        <taxon>rosids</taxon>
        <taxon>malvids</taxon>
        <taxon>Sapindales</taxon>
        <taxon>Meliaceae</taxon>
        <taxon>Melia</taxon>
    </lineage>
</organism>